<keyword evidence="18 19" id="KW-0472">Membrane</keyword>
<keyword evidence="11" id="KW-0677">Repeat</keyword>
<comment type="subunit">
    <text evidence="19">Component of the cbb3-type cytochrome c oxidase.</text>
</comment>
<dbReference type="PANTHER" id="PTHR33751">
    <property type="entry name" value="CBB3-TYPE CYTOCHROME C OXIDASE SUBUNIT FIXP"/>
    <property type="match status" value="1"/>
</dbReference>
<comment type="subcellular location">
    <subcellularLocation>
        <location evidence="1 19">Cell inner membrane</location>
    </subcellularLocation>
</comment>
<evidence type="ECO:0000256" key="11">
    <source>
        <dbReference type="ARBA" id="ARBA00022737"/>
    </source>
</evidence>
<evidence type="ECO:0000259" key="21">
    <source>
        <dbReference type="PROSITE" id="PS51007"/>
    </source>
</evidence>
<keyword evidence="5 19" id="KW-1003">Cell membrane</keyword>
<evidence type="ECO:0000256" key="14">
    <source>
        <dbReference type="ARBA" id="ARBA00022989"/>
    </source>
</evidence>
<dbReference type="InterPro" id="IPR038414">
    <property type="entry name" value="CcoP_N_sf"/>
</dbReference>
<keyword evidence="16 19" id="KW-0408">Iron</keyword>
<evidence type="ECO:0000256" key="4">
    <source>
        <dbReference type="ARBA" id="ARBA00022448"/>
    </source>
</evidence>
<keyword evidence="8 19" id="KW-0679">Respiratory chain</keyword>
<dbReference type="SUPFAM" id="SSF46626">
    <property type="entry name" value="Cytochrome c"/>
    <property type="match status" value="2"/>
</dbReference>
<keyword evidence="23" id="KW-1185">Reference proteome</keyword>
<dbReference type="InterPro" id="IPR004678">
    <property type="entry name" value="Cyt_c_oxidase_cbb3_su3"/>
</dbReference>
<dbReference type="InterPro" id="IPR036909">
    <property type="entry name" value="Cyt_c-like_dom_sf"/>
</dbReference>
<comment type="similarity">
    <text evidence="3 19">Belongs to the CcoP / FixP family.</text>
</comment>
<comment type="pathway">
    <text evidence="2 19">Energy metabolism; oxidative phosphorylation.</text>
</comment>
<dbReference type="PRINTS" id="PR00605">
    <property type="entry name" value="CYTCHROMECIC"/>
</dbReference>
<evidence type="ECO:0000256" key="1">
    <source>
        <dbReference type="ARBA" id="ARBA00004533"/>
    </source>
</evidence>
<evidence type="ECO:0000256" key="7">
    <source>
        <dbReference type="ARBA" id="ARBA00022617"/>
    </source>
</evidence>
<keyword evidence="15 19" id="KW-0560">Oxidoreductase</keyword>
<dbReference type="PIRSF" id="PIRSF000006">
    <property type="entry name" value="Cbb3-Cox_fixP"/>
    <property type="match status" value="1"/>
</dbReference>
<evidence type="ECO:0000256" key="10">
    <source>
        <dbReference type="ARBA" id="ARBA00022723"/>
    </source>
</evidence>
<keyword evidence="12 19" id="KW-0375">Hydrogen ion transport</keyword>
<dbReference type="InterPro" id="IPR009056">
    <property type="entry name" value="Cyt_c-like_dom"/>
</dbReference>
<dbReference type="Pfam" id="PF14715">
    <property type="entry name" value="FixP_N"/>
    <property type="match status" value="1"/>
</dbReference>
<evidence type="ECO:0000256" key="16">
    <source>
        <dbReference type="ARBA" id="ARBA00023004"/>
    </source>
</evidence>
<dbReference type="Gene3D" id="6.10.280.130">
    <property type="match status" value="1"/>
</dbReference>
<sequence>MSDFTSEFWSWYVAGLTVVSILACLILLWVSGTTKVKASADNTTGHVWDGDLQEMNNPLPKWWVYLFIITVLFSLAYGLLYPTFGKYPGLLGWTSGGQHKAEVAKVEKAIAPIYEQFASKTPPQLADDAPAMAIGERLFMNNCAQCHGSDARGAKGFPNLTDRDWLWGGDPDAIKTTITNGRTGVMPPMAAAVGTPDDVRNVAHYVLSLSGSPHDSVRAALGRSKFGACAACHGMDGKGNTAMGAPNLSDNTWLHGWGEEAVVRAVTKGFNNQMPAQAGKLNADQIHVLTAYVWGLSKKPGSAN</sequence>
<proteinExistence type="inferred from homology"/>
<gene>
    <name evidence="22" type="ORF">J2X09_004824</name>
</gene>
<evidence type="ECO:0000256" key="20">
    <source>
        <dbReference type="SAM" id="Phobius"/>
    </source>
</evidence>
<comment type="function">
    <text evidence="19">C-type cytochrome. Part of the cbb3-type cytochrome c oxidase complex.</text>
</comment>
<evidence type="ECO:0000256" key="6">
    <source>
        <dbReference type="ARBA" id="ARBA00022519"/>
    </source>
</evidence>
<evidence type="ECO:0000256" key="3">
    <source>
        <dbReference type="ARBA" id="ARBA00006113"/>
    </source>
</evidence>
<evidence type="ECO:0000256" key="2">
    <source>
        <dbReference type="ARBA" id="ARBA00004673"/>
    </source>
</evidence>
<accession>A0ABU1VIB9</accession>
<feature type="transmembrane region" description="Helical" evidence="20">
    <location>
        <begin position="12"/>
        <end position="30"/>
    </location>
</feature>
<evidence type="ECO:0000313" key="23">
    <source>
        <dbReference type="Proteomes" id="UP001265550"/>
    </source>
</evidence>
<evidence type="ECO:0000256" key="17">
    <source>
        <dbReference type="ARBA" id="ARBA00023065"/>
    </source>
</evidence>
<protein>
    <recommendedName>
        <fullName evidence="19">Cbb3-type cytochrome c oxidase subunit</fullName>
    </recommendedName>
</protein>
<keyword evidence="17 19" id="KW-0406">Ion transport</keyword>
<keyword evidence="13 19" id="KW-0249">Electron transport</keyword>
<evidence type="ECO:0000256" key="18">
    <source>
        <dbReference type="ARBA" id="ARBA00023136"/>
    </source>
</evidence>
<dbReference type="RefSeq" id="WP_204735348.1">
    <property type="nucleotide sequence ID" value="NZ_JAVDWE010000018.1"/>
</dbReference>
<evidence type="ECO:0000313" key="22">
    <source>
        <dbReference type="EMBL" id="MDR7097055.1"/>
    </source>
</evidence>
<evidence type="ECO:0000256" key="12">
    <source>
        <dbReference type="ARBA" id="ARBA00022781"/>
    </source>
</evidence>
<dbReference type="InterPro" id="IPR032858">
    <property type="entry name" value="CcoP_N"/>
</dbReference>
<keyword evidence="14 20" id="KW-1133">Transmembrane helix</keyword>
<evidence type="ECO:0000256" key="19">
    <source>
        <dbReference type="PIRNR" id="PIRNR000006"/>
    </source>
</evidence>
<name>A0ABU1VIB9_9BURK</name>
<dbReference type="PANTHER" id="PTHR33751:SF1">
    <property type="entry name" value="CBB3-TYPE CYTOCHROME C OXIDASE SUBUNIT FIXP"/>
    <property type="match status" value="1"/>
</dbReference>
<dbReference type="PROSITE" id="PS51007">
    <property type="entry name" value="CYTC"/>
    <property type="match status" value="2"/>
</dbReference>
<feature type="transmembrane region" description="Helical" evidence="20">
    <location>
        <begin position="62"/>
        <end position="81"/>
    </location>
</feature>
<dbReference type="NCBIfam" id="TIGR00782">
    <property type="entry name" value="ccoP"/>
    <property type="match status" value="1"/>
</dbReference>
<dbReference type="Proteomes" id="UP001265550">
    <property type="component" value="Unassembled WGS sequence"/>
</dbReference>
<keyword evidence="9 20" id="KW-0812">Transmembrane</keyword>
<evidence type="ECO:0000256" key="9">
    <source>
        <dbReference type="ARBA" id="ARBA00022692"/>
    </source>
</evidence>
<dbReference type="Pfam" id="PF13442">
    <property type="entry name" value="Cytochrome_CBB3"/>
    <property type="match status" value="2"/>
</dbReference>
<reference evidence="22 23" key="1">
    <citation type="submission" date="2023-07" db="EMBL/GenBank/DDBJ databases">
        <title>Sorghum-associated microbial communities from plants grown in Nebraska, USA.</title>
        <authorList>
            <person name="Schachtman D."/>
        </authorList>
    </citation>
    <scope>NUCLEOTIDE SEQUENCE [LARGE SCALE GENOMIC DNA]</scope>
    <source>
        <strain evidence="22 23">BE240</strain>
    </source>
</reference>
<evidence type="ECO:0000256" key="13">
    <source>
        <dbReference type="ARBA" id="ARBA00022982"/>
    </source>
</evidence>
<comment type="cofactor">
    <cofactor evidence="19">
        <name>heme c</name>
        <dbReference type="ChEBI" id="CHEBI:61717"/>
    </cofactor>
    <text evidence="19">Binds 2 heme C groups per subunit.</text>
</comment>
<evidence type="ECO:0000256" key="8">
    <source>
        <dbReference type="ARBA" id="ARBA00022660"/>
    </source>
</evidence>
<keyword evidence="7 19" id="KW-0349">Heme</keyword>
<feature type="domain" description="Cytochrome c" evidence="21">
    <location>
        <begin position="130"/>
        <end position="210"/>
    </location>
</feature>
<dbReference type="InterPro" id="IPR008168">
    <property type="entry name" value="Cyt_C_IC"/>
</dbReference>
<organism evidence="22 23">
    <name type="scientific">Hydrogenophaga laconesensis</name>
    <dbReference type="NCBI Taxonomy" id="1805971"/>
    <lineage>
        <taxon>Bacteria</taxon>
        <taxon>Pseudomonadati</taxon>
        <taxon>Pseudomonadota</taxon>
        <taxon>Betaproteobacteria</taxon>
        <taxon>Burkholderiales</taxon>
        <taxon>Comamonadaceae</taxon>
        <taxon>Hydrogenophaga</taxon>
    </lineage>
</organism>
<keyword evidence="10 19" id="KW-0479">Metal-binding</keyword>
<dbReference type="EMBL" id="JAVDWE010000018">
    <property type="protein sequence ID" value="MDR7097055.1"/>
    <property type="molecule type" value="Genomic_DNA"/>
</dbReference>
<evidence type="ECO:0000256" key="15">
    <source>
        <dbReference type="ARBA" id="ARBA00023002"/>
    </source>
</evidence>
<keyword evidence="6 19" id="KW-0997">Cell inner membrane</keyword>
<evidence type="ECO:0000256" key="5">
    <source>
        <dbReference type="ARBA" id="ARBA00022475"/>
    </source>
</evidence>
<dbReference type="InterPro" id="IPR050597">
    <property type="entry name" value="Cytochrome_c_Oxidase_Subunit"/>
</dbReference>
<dbReference type="Gene3D" id="1.10.760.10">
    <property type="entry name" value="Cytochrome c-like domain"/>
    <property type="match status" value="2"/>
</dbReference>
<comment type="caution">
    <text evidence="22">The sequence shown here is derived from an EMBL/GenBank/DDBJ whole genome shotgun (WGS) entry which is preliminary data.</text>
</comment>
<feature type="domain" description="Cytochrome c" evidence="21">
    <location>
        <begin position="217"/>
        <end position="297"/>
    </location>
</feature>
<keyword evidence="4 19" id="KW-0813">Transport</keyword>